<dbReference type="PANTHER" id="PTHR23271">
    <property type="entry name" value="HEPATOCELLULAR CARCINOMA-ASSOCIATED ANTIGEN 66"/>
    <property type="match status" value="1"/>
</dbReference>
<sequence length="531" mass="61284">MADLVEKRLESLLPDLRLLMRAKLISVEELQSLVKKYRDMEQRILRQDATRRDYLRCVRHELNCELLLKTRFKRIGTKQKIRTKVKALSNRRIIHTYNRAVKRFKGDTELWMQYARHCVKSGSSRAAGKVFARALALHPMNEDLWLAAWSWEFEGNTNTKTARRLAQRSLRAIPKSRKLWLEYFRLEMVYLSKLSARRKALGIEASENREATSGVGFWQGGVAITVLTGALGALGDDVESCHETKNYFCQYIDVCKQLPFVPTTLIENVAETLVRRFPKDPSVLEASALRYLVDGGEWSEKAILDAWTEMRKNAVELESETMWQACTTFIQKNFSLCKSLPSVEETRLEAENQGCRIFVEDERPGTPELDEKSSPSECREYMRDWVSREDEERPTVEDVSRKLQNRLFSNIRTYHDTIAVLWVAFLRSHGSLSEARSAYEQILNSVPGPHEGVVREAIEVEKQANSLKKLRKLYNLLTQTCGETDTEVWLDWIRSEKDALDLRAATGVYWKALRTLADSSQLMQSFSTPPE</sequence>
<evidence type="ECO:0000259" key="6">
    <source>
        <dbReference type="Pfam" id="PF08640"/>
    </source>
</evidence>
<comment type="similarity">
    <text evidence="2">Belongs to the UTP6 family.</text>
</comment>
<evidence type="ECO:0000313" key="19">
    <source>
        <dbReference type="EMBL" id="CAE0053422.1"/>
    </source>
</evidence>
<evidence type="ECO:0000256" key="3">
    <source>
        <dbReference type="ARBA" id="ARBA00022552"/>
    </source>
</evidence>
<evidence type="ECO:0000256" key="2">
    <source>
        <dbReference type="ARBA" id="ARBA00010734"/>
    </source>
</evidence>
<dbReference type="GO" id="GO:0000462">
    <property type="term" value="P:maturation of SSU-rRNA from tricistronic rRNA transcript (SSU-rRNA, 5.8S rRNA, LSU-rRNA)"/>
    <property type="evidence" value="ECO:0007669"/>
    <property type="project" value="InterPro"/>
</dbReference>
<dbReference type="Pfam" id="PF24892">
    <property type="entry name" value="UTP6_C"/>
    <property type="match status" value="1"/>
</dbReference>
<evidence type="ECO:0000313" key="14">
    <source>
        <dbReference type="EMBL" id="CAE0053404.1"/>
    </source>
</evidence>
<dbReference type="EMBL" id="HBHW01027689">
    <property type="protein sequence ID" value="CAE0053414.1"/>
    <property type="molecule type" value="Transcribed_RNA"/>
</dbReference>
<protein>
    <recommendedName>
        <fullName evidence="20">U3 small nucleolar RNA-associated protein 6 homolog</fullName>
    </recommendedName>
</protein>
<dbReference type="Pfam" id="PF08640">
    <property type="entry name" value="U3_assoc_6"/>
    <property type="match status" value="1"/>
</dbReference>
<dbReference type="EMBL" id="HBHW01027666">
    <property type="protein sequence ID" value="CAE0053394.1"/>
    <property type="molecule type" value="Transcribed_RNA"/>
</dbReference>
<dbReference type="AlphaFoldDB" id="A0A7S2ZX31"/>
<dbReference type="GO" id="GO:0034388">
    <property type="term" value="C:Pwp2p-containing subcomplex of 90S preribosome"/>
    <property type="evidence" value="ECO:0007669"/>
    <property type="project" value="TreeGrafter"/>
</dbReference>
<evidence type="ECO:0008006" key="20">
    <source>
        <dbReference type="Google" id="ProtNLM"/>
    </source>
</evidence>
<dbReference type="EMBL" id="HBHW01027698">
    <property type="protein sequence ID" value="CAE0053422.1"/>
    <property type="molecule type" value="Transcribed_RNA"/>
</dbReference>
<dbReference type="EMBL" id="HBHW01027695">
    <property type="protein sequence ID" value="CAE0053419.1"/>
    <property type="molecule type" value="Transcribed_RNA"/>
</dbReference>
<dbReference type="SUPFAM" id="SSF48452">
    <property type="entry name" value="TPR-like"/>
    <property type="match status" value="1"/>
</dbReference>
<dbReference type="EMBL" id="HBHW01027663">
    <property type="protein sequence ID" value="CAE0053391.1"/>
    <property type="molecule type" value="Transcribed_RNA"/>
</dbReference>
<organism evidence="19">
    <name type="scientific">Rhodosorus marinus</name>
    <dbReference type="NCBI Taxonomy" id="101924"/>
    <lineage>
        <taxon>Eukaryota</taxon>
        <taxon>Rhodophyta</taxon>
        <taxon>Stylonematophyceae</taxon>
        <taxon>Stylonematales</taxon>
        <taxon>Stylonemataceae</taxon>
        <taxon>Rhodosorus</taxon>
    </lineage>
</organism>
<evidence type="ECO:0000313" key="13">
    <source>
        <dbReference type="EMBL" id="CAE0053398.1"/>
    </source>
</evidence>
<evidence type="ECO:0000313" key="10">
    <source>
        <dbReference type="EMBL" id="CAE0053394.1"/>
    </source>
</evidence>
<evidence type="ECO:0000313" key="8">
    <source>
        <dbReference type="EMBL" id="CAE0053391.1"/>
    </source>
</evidence>
<comment type="subcellular location">
    <subcellularLocation>
        <location evidence="1">Nucleus</location>
        <location evidence="1">Nucleolus</location>
    </subcellularLocation>
</comment>
<keyword evidence="4" id="KW-0677">Repeat</keyword>
<name>A0A7S2ZX31_9RHOD</name>
<dbReference type="SMART" id="SM00386">
    <property type="entry name" value="HAT"/>
    <property type="match status" value="5"/>
</dbReference>
<proteinExistence type="inferred from homology"/>
<dbReference type="InterPro" id="IPR056907">
    <property type="entry name" value="UTP6_C"/>
</dbReference>
<dbReference type="EMBL" id="HBHW01027684">
    <property type="protein sequence ID" value="CAE0053409.1"/>
    <property type="molecule type" value="Transcribed_RNA"/>
</dbReference>
<keyword evidence="5" id="KW-0539">Nucleus</keyword>
<dbReference type="InterPro" id="IPR013949">
    <property type="entry name" value="Utp6"/>
</dbReference>
<accession>A0A7S2ZX31</accession>
<dbReference type="PANTHER" id="PTHR23271:SF1">
    <property type="entry name" value="U3 SMALL NUCLEOLAR RNA-ASSOCIATED PROTEIN 6 HOMOLOG"/>
    <property type="match status" value="1"/>
</dbReference>
<dbReference type="EMBL" id="HBHW01027668">
    <property type="protein sequence ID" value="CAE0053396.1"/>
    <property type="molecule type" value="Transcribed_RNA"/>
</dbReference>
<evidence type="ECO:0000313" key="16">
    <source>
        <dbReference type="EMBL" id="CAE0053413.1"/>
    </source>
</evidence>
<dbReference type="EMBL" id="HBHW01027664">
    <property type="protein sequence ID" value="CAE0053392.1"/>
    <property type="molecule type" value="Transcribed_RNA"/>
</dbReference>
<evidence type="ECO:0000256" key="5">
    <source>
        <dbReference type="ARBA" id="ARBA00023242"/>
    </source>
</evidence>
<evidence type="ECO:0000313" key="11">
    <source>
        <dbReference type="EMBL" id="CAE0053396.1"/>
    </source>
</evidence>
<dbReference type="EMBL" id="HBHW01027678">
    <property type="protein sequence ID" value="CAE0053404.1"/>
    <property type="molecule type" value="Transcribed_RNA"/>
</dbReference>
<evidence type="ECO:0000313" key="17">
    <source>
        <dbReference type="EMBL" id="CAE0053414.1"/>
    </source>
</evidence>
<gene>
    <name evidence="8" type="ORF">RMAR00112_LOCUS21419</name>
    <name evidence="9" type="ORF">RMAR00112_LOCUS21420</name>
    <name evidence="10" type="ORF">RMAR00112_LOCUS21422</name>
    <name evidence="11" type="ORF">RMAR00112_LOCUS21424</name>
    <name evidence="12" type="ORF">RMAR00112_LOCUS21425</name>
    <name evidence="13" type="ORF">RMAR00112_LOCUS21426</name>
    <name evidence="14" type="ORF">RMAR00112_LOCUS21432</name>
    <name evidence="15" type="ORF">RMAR00112_LOCUS21437</name>
    <name evidence="16" type="ORF">RMAR00112_LOCUS21441</name>
    <name evidence="17" type="ORF">RMAR00112_LOCUS21442</name>
    <name evidence="18" type="ORF">RMAR00112_LOCUS21447</name>
    <name evidence="19" type="ORF">RMAR00112_LOCUS21450</name>
</gene>
<feature type="domain" description="U3 small nucleolar RNA-associated protein 6 homolog C-terminal" evidence="7">
    <location>
        <begin position="402"/>
        <end position="516"/>
    </location>
</feature>
<dbReference type="GO" id="GO:0032040">
    <property type="term" value="C:small-subunit processome"/>
    <property type="evidence" value="ECO:0007669"/>
    <property type="project" value="TreeGrafter"/>
</dbReference>
<dbReference type="EMBL" id="HBHW01027672">
    <property type="protein sequence ID" value="CAE0053398.1"/>
    <property type="molecule type" value="Transcribed_RNA"/>
</dbReference>
<evidence type="ECO:0000313" key="18">
    <source>
        <dbReference type="EMBL" id="CAE0053419.1"/>
    </source>
</evidence>
<evidence type="ECO:0000256" key="1">
    <source>
        <dbReference type="ARBA" id="ARBA00004604"/>
    </source>
</evidence>
<dbReference type="GO" id="GO:0030515">
    <property type="term" value="F:snoRNA binding"/>
    <property type="evidence" value="ECO:0007669"/>
    <property type="project" value="InterPro"/>
</dbReference>
<evidence type="ECO:0000259" key="7">
    <source>
        <dbReference type="Pfam" id="PF24892"/>
    </source>
</evidence>
<evidence type="ECO:0000313" key="15">
    <source>
        <dbReference type="EMBL" id="CAE0053409.1"/>
    </source>
</evidence>
<evidence type="ECO:0000313" key="9">
    <source>
        <dbReference type="EMBL" id="CAE0053392.1"/>
    </source>
</evidence>
<evidence type="ECO:0000313" key="12">
    <source>
        <dbReference type="EMBL" id="CAE0053397.1"/>
    </source>
</evidence>
<dbReference type="InterPro" id="IPR003107">
    <property type="entry name" value="HAT"/>
</dbReference>
<feature type="domain" description="U3 small nucleolar RNA-associated protein 6 N-terminal" evidence="6">
    <location>
        <begin position="9"/>
        <end position="83"/>
    </location>
</feature>
<dbReference type="Gene3D" id="1.25.40.10">
    <property type="entry name" value="Tetratricopeptide repeat domain"/>
    <property type="match status" value="2"/>
</dbReference>
<dbReference type="EMBL" id="HBHW01027688">
    <property type="protein sequence ID" value="CAE0053413.1"/>
    <property type="molecule type" value="Transcribed_RNA"/>
</dbReference>
<keyword evidence="3" id="KW-0698">rRNA processing</keyword>
<dbReference type="InterPro" id="IPR011990">
    <property type="entry name" value="TPR-like_helical_dom_sf"/>
</dbReference>
<dbReference type="InterPro" id="IPR055347">
    <property type="entry name" value="UTP6_N"/>
</dbReference>
<dbReference type="EMBL" id="HBHW01027671">
    <property type="protein sequence ID" value="CAE0053397.1"/>
    <property type="molecule type" value="Transcribed_RNA"/>
</dbReference>
<reference evidence="19" key="1">
    <citation type="submission" date="2021-01" db="EMBL/GenBank/DDBJ databases">
        <authorList>
            <person name="Corre E."/>
            <person name="Pelletier E."/>
            <person name="Niang G."/>
            <person name="Scheremetjew M."/>
            <person name="Finn R."/>
            <person name="Kale V."/>
            <person name="Holt S."/>
            <person name="Cochrane G."/>
            <person name="Meng A."/>
            <person name="Brown T."/>
            <person name="Cohen L."/>
        </authorList>
    </citation>
    <scope>NUCLEOTIDE SEQUENCE</scope>
    <source>
        <strain evidence="19">CCMP 769</strain>
    </source>
</reference>
<evidence type="ECO:0000256" key="4">
    <source>
        <dbReference type="ARBA" id="ARBA00022737"/>
    </source>
</evidence>